<dbReference type="GO" id="GO:0046872">
    <property type="term" value="F:metal ion binding"/>
    <property type="evidence" value="ECO:0007669"/>
    <property type="project" value="UniProtKB-KW"/>
</dbReference>
<dbReference type="SUPFAM" id="SSF53732">
    <property type="entry name" value="Aconitase iron-sulfur domain"/>
    <property type="match status" value="1"/>
</dbReference>
<evidence type="ECO:0000256" key="4">
    <source>
        <dbReference type="ARBA" id="ARBA00023014"/>
    </source>
</evidence>
<protein>
    <submittedName>
        <fullName evidence="7">3-isopropylmalate dehydratase</fullName>
    </submittedName>
</protein>
<evidence type="ECO:0000313" key="7">
    <source>
        <dbReference type="EMBL" id="KPV46216.1"/>
    </source>
</evidence>
<keyword evidence="1" id="KW-0004">4Fe-4S</keyword>
<evidence type="ECO:0000256" key="1">
    <source>
        <dbReference type="ARBA" id="ARBA00022485"/>
    </source>
</evidence>
<organism evidence="7 10">
    <name type="scientific">Acidiplasma aeolicum</name>
    <dbReference type="NCBI Taxonomy" id="507754"/>
    <lineage>
        <taxon>Archaea</taxon>
        <taxon>Methanobacteriati</taxon>
        <taxon>Thermoplasmatota</taxon>
        <taxon>Thermoplasmata</taxon>
        <taxon>Thermoplasmatales</taxon>
        <taxon>Ferroplasmaceae</taxon>
        <taxon>Acidiplasma</taxon>
    </lineage>
</organism>
<dbReference type="GeneID" id="84221975"/>
<dbReference type="InterPro" id="IPR050067">
    <property type="entry name" value="IPM_dehydratase_rel_enz"/>
</dbReference>
<dbReference type="InterPro" id="IPR036008">
    <property type="entry name" value="Aconitase_4Fe-4S_dom"/>
</dbReference>
<reference evidence="8 9" key="2">
    <citation type="submission" date="2015-09" db="EMBL/GenBank/DDBJ databases">
        <title>Heavy metals and arsenic resistance mechanisms in polyextremophilic archaea of the family Ferroplasmaceae.</title>
        <authorList>
            <person name="Bulaev A.G."/>
            <person name="Kanygina A.V."/>
        </authorList>
    </citation>
    <scope>NUCLEOTIDE SEQUENCE [LARGE SCALE GENOMIC DNA]</scope>
    <source>
        <strain evidence="8 9">VT</strain>
    </source>
</reference>
<accession>A0A0P9F3R7</accession>
<comment type="caution">
    <text evidence="7">The sequence shown here is derived from an EMBL/GenBank/DDBJ whole genome shotgun (WGS) entry which is preliminary data.</text>
</comment>
<evidence type="ECO:0000313" key="10">
    <source>
        <dbReference type="Proteomes" id="UP000050515"/>
    </source>
</evidence>
<evidence type="ECO:0000259" key="6">
    <source>
        <dbReference type="Pfam" id="PF00330"/>
    </source>
</evidence>
<keyword evidence="2" id="KW-0479">Metal-binding</keyword>
<dbReference type="PANTHER" id="PTHR43822:SF2">
    <property type="entry name" value="HOMOACONITASE, MITOCHONDRIAL"/>
    <property type="match status" value="1"/>
</dbReference>
<dbReference type="InterPro" id="IPR018136">
    <property type="entry name" value="Aconitase_4Fe-4S_BS"/>
</dbReference>
<feature type="domain" description="Aconitase/3-isopropylmalate dehydratase large subunit alpha/beta/alpha" evidence="6">
    <location>
        <begin position="280"/>
        <end position="408"/>
    </location>
</feature>
<proteinExistence type="predicted"/>
<dbReference type="PATRIC" id="fig|507754.4.peg.1832"/>
<sequence>MNIIEKILKSHSVDNLKSVSPGDIVTVSVDRAIIVDMAALHPEFVNNPPIKPFDPDKIAIIFDHFVPPPNIEIANRVNKLRKLAKIWGLKDFYDVGRGGISHVFSGESGWILPGSIIANTDSHTVATGAFNAIGRGLGTPEMMGIIATGKTWFIAGETVNVRFINGLKKGASAKDVFFKMAEIIGDIPNMNIEFSGTGIKTLNMDERSSISTMCAELSAEFAVFPFDDILKEYLEGIGIKNYNPVYPDNDAEYYKTYEIDLDNVEPMVALPDKIINNVRPVTELGKVEINLAVVGSCANGRLSDLRDVSEVLKNKKINKNVRLIVTPASMKVYEEAIRLGYIDNIIKAGGMVTNPTCGACLGGHMGVSSDGDVVISSTTRNFKGRMGSPKSRIYLGSARTVALSAVNGYITGDENE</sequence>
<dbReference type="PANTHER" id="PTHR43822">
    <property type="entry name" value="HOMOACONITASE, MITOCHONDRIAL-RELATED"/>
    <property type="match status" value="1"/>
</dbReference>
<dbReference type="GO" id="GO:0016836">
    <property type="term" value="F:hydro-lyase activity"/>
    <property type="evidence" value="ECO:0007669"/>
    <property type="project" value="InterPro"/>
</dbReference>
<keyword evidence="5" id="KW-0456">Lyase</keyword>
<dbReference type="InterPro" id="IPR001030">
    <property type="entry name" value="Acoase/IPM_deHydtase_lsu_aba"/>
</dbReference>
<dbReference type="Pfam" id="PF00330">
    <property type="entry name" value="Aconitase"/>
    <property type="match status" value="2"/>
</dbReference>
<keyword evidence="3" id="KW-0408">Iron</keyword>
<dbReference type="GO" id="GO:0019752">
    <property type="term" value="P:carboxylic acid metabolic process"/>
    <property type="evidence" value="ECO:0007669"/>
    <property type="project" value="UniProtKB-ARBA"/>
</dbReference>
<reference evidence="7 10" key="1">
    <citation type="submission" date="2015-09" db="EMBL/GenBank/DDBJ databases">
        <title>Draft genome sequence of Acidiplasma aeolicum DSM 18409.</title>
        <authorList>
            <person name="Hemp J."/>
        </authorList>
    </citation>
    <scope>NUCLEOTIDE SEQUENCE [LARGE SCALE GENOMIC DNA]</scope>
    <source>
        <strain evidence="7 10">V</strain>
    </source>
</reference>
<dbReference type="EMBL" id="LKBG01000167">
    <property type="protein sequence ID" value="KQB35196.1"/>
    <property type="molecule type" value="Genomic_DNA"/>
</dbReference>
<dbReference type="NCBIfam" id="TIGR01343">
    <property type="entry name" value="hacA_fam"/>
    <property type="match status" value="1"/>
</dbReference>
<dbReference type="InterPro" id="IPR006251">
    <property type="entry name" value="Homoacnase/IPMdehydase_lsu"/>
</dbReference>
<dbReference type="AlphaFoldDB" id="A0A0P9F3R7"/>
<dbReference type="Proteomes" id="UP000050515">
    <property type="component" value="Unassembled WGS sequence"/>
</dbReference>
<dbReference type="Proteomes" id="UP000050320">
    <property type="component" value="Unassembled WGS sequence"/>
</dbReference>
<evidence type="ECO:0000256" key="2">
    <source>
        <dbReference type="ARBA" id="ARBA00022723"/>
    </source>
</evidence>
<dbReference type="EMBL" id="LJCQ01000280">
    <property type="protein sequence ID" value="KPV46216.1"/>
    <property type="molecule type" value="Genomic_DNA"/>
</dbReference>
<dbReference type="Gene3D" id="3.30.499.10">
    <property type="entry name" value="Aconitase, domain 3"/>
    <property type="match status" value="2"/>
</dbReference>
<dbReference type="InterPro" id="IPR015931">
    <property type="entry name" value="Acnase/IPM_dHydase_lsu_aba_1/3"/>
</dbReference>
<keyword evidence="4" id="KW-0411">Iron-sulfur</keyword>
<feature type="domain" description="Aconitase/3-isopropylmalate dehydratase large subunit alpha/beta/alpha" evidence="6">
    <location>
        <begin position="74"/>
        <end position="273"/>
    </location>
</feature>
<dbReference type="RefSeq" id="WP_048101999.1">
    <property type="nucleotide sequence ID" value="NZ_JBBYJF010000001.1"/>
</dbReference>
<evidence type="ECO:0000313" key="9">
    <source>
        <dbReference type="Proteomes" id="UP000050320"/>
    </source>
</evidence>
<dbReference type="GO" id="GO:0008652">
    <property type="term" value="P:amino acid biosynthetic process"/>
    <property type="evidence" value="ECO:0007669"/>
    <property type="project" value="InterPro"/>
</dbReference>
<dbReference type="NCBIfam" id="NF001614">
    <property type="entry name" value="PRK00402.1"/>
    <property type="match status" value="1"/>
</dbReference>
<dbReference type="PROSITE" id="PS01244">
    <property type="entry name" value="ACONITASE_2"/>
    <property type="match status" value="1"/>
</dbReference>
<evidence type="ECO:0000313" key="8">
    <source>
        <dbReference type="EMBL" id="KQB35196.1"/>
    </source>
</evidence>
<evidence type="ECO:0000256" key="3">
    <source>
        <dbReference type="ARBA" id="ARBA00023004"/>
    </source>
</evidence>
<dbReference type="GO" id="GO:0051539">
    <property type="term" value="F:4 iron, 4 sulfur cluster binding"/>
    <property type="evidence" value="ECO:0007669"/>
    <property type="project" value="UniProtKB-KW"/>
</dbReference>
<dbReference type="OrthoDB" id="255at2157"/>
<gene>
    <name evidence="8" type="ORF">AOG54_03345</name>
    <name evidence="7" type="ORF">SE19_06515</name>
</gene>
<evidence type="ECO:0000256" key="5">
    <source>
        <dbReference type="ARBA" id="ARBA00023239"/>
    </source>
</evidence>
<keyword evidence="9" id="KW-1185">Reference proteome</keyword>
<dbReference type="PRINTS" id="PR00415">
    <property type="entry name" value="ACONITASE"/>
</dbReference>
<name>A0A0P9F3R7_9ARCH</name>